<gene>
    <name evidence="2" type="ORF">ACFP1F_07795</name>
</gene>
<evidence type="ECO:0000313" key="2">
    <source>
        <dbReference type="EMBL" id="MFC6323637.1"/>
    </source>
</evidence>
<evidence type="ECO:0000313" key="3">
    <source>
        <dbReference type="Proteomes" id="UP001596186"/>
    </source>
</evidence>
<organism evidence="2 3">
    <name type="scientific">Companilactobacillus baiquanensis</name>
    <dbReference type="NCBI Taxonomy" id="2486005"/>
    <lineage>
        <taxon>Bacteria</taxon>
        <taxon>Bacillati</taxon>
        <taxon>Bacillota</taxon>
        <taxon>Bacilli</taxon>
        <taxon>Lactobacillales</taxon>
        <taxon>Lactobacillaceae</taxon>
        <taxon>Companilactobacillus</taxon>
    </lineage>
</organism>
<name>A0ABW1UY18_9LACO</name>
<dbReference type="SUPFAM" id="SSF109797">
    <property type="entry name" value="Bacteriocin immunity protein-like"/>
    <property type="match status" value="1"/>
</dbReference>
<reference evidence="3" key="1">
    <citation type="journal article" date="2019" name="Int. J. Syst. Evol. Microbiol.">
        <title>The Global Catalogue of Microorganisms (GCM) 10K type strain sequencing project: providing services to taxonomists for standard genome sequencing and annotation.</title>
        <authorList>
            <consortium name="The Broad Institute Genomics Platform"/>
            <consortium name="The Broad Institute Genome Sequencing Center for Infectious Disease"/>
            <person name="Wu L."/>
            <person name="Ma J."/>
        </authorList>
    </citation>
    <scope>NUCLEOTIDE SEQUENCE [LARGE SCALE GENOMIC DNA]</scope>
    <source>
        <strain evidence="3">CCM 8895</strain>
    </source>
</reference>
<keyword evidence="1" id="KW-0079">Bacteriocin immunity</keyword>
<dbReference type="RefSeq" id="WP_125592655.1">
    <property type="nucleotide sequence ID" value="NZ_JBHSSN010000014.1"/>
</dbReference>
<dbReference type="Proteomes" id="UP001596186">
    <property type="component" value="Unassembled WGS sequence"/>
</dbReference>
<keyword evidence="3" id="KW-1185">Reference proteome</keyword>
<sequence>MTEVKTSSDAKIAIEDLNKGLLKYDNQSSELLDIIDVLNQVEKKVDSDKNPESLIIKMINYIRSMAMKGKIHFLKPEESIIIDLGTFGQKAGLNGQYMADFSDKSQFYSFNEEIPRHN</sequence>
<dbReference type="InterPro" id="IPR015046">
    <property type="entry name" value="LciA_Immunity-like"/>
</dbReference>
<dbReference type="Pfam" id="PF08951">
    <property type="entry name" value="EntA_Immun"/>
    <property type="match status" value="1"/>
</dbReference>
<protein>
    <submittedName>
        <fullName evidence="2">Bacteriocin immunity protein</fullName>
    </submittedName>
</protein>
<dbReference type="EMBL" id="JBHSSN010000014">
    <property type="protein sequence ID" value="MFC6323637.1"/>
    <property type="molecule type" value="Genomic_DNA"/>
</dbReference>
<comment type="caution">
    <text evidence="2">The sequence shown here is derived from an EMBL/GenBank/DDBJ whole genome shotgun (WGS) entry which is preliminary data.</text>
</comment>
<proteinExistence type="predicted"/>
<evidence type="ECO:0000256" key="1">
    <source>
        <dbReference type="ARBA" id="ARBA00023025"/>
    </source>
</evidence>
<dbReference type="Gene3D" id="1.20.1440.50">
    <property type="entry name" value="Ta0600-like"/>
    <property type="match status" value="1"/>
</dbReference>
<dbReference type="InterPro" id="IPR023130">
    <property type="entry name" value="Ta0600-like_sf"/>
</dbReference>
<accession>A0ABW1UY18</accession>